<dbReference type="Gene3D" id="3.80.10.10">
    <property type="entry name" value="Ribonuclease Inhibitor"/>
    <property type="match status" value="1"/>
</dbReference>
<gene>
    <name evidence="1" type="ORF">B0H17DRAFT_1332300</name>
</gene>
<sequence>MPRAQLPCELCDFIVDYLHADRAALGCCALVCRAWVPASRFHLFERVSLSKKDGYAAARLDVLLASPQATFARAVRRLDLHNALAPIQIRAPRTGRLHVKTLLALVPRIAQLQDINILALSDLPFDLLPAFPKVHTLYLADLSAGPALLRLANYLPNLAHLTLKRVHAIPYRAPVSPTLKMEKLRSLTVRGSSIAFLGWLAALGPNICTLDLGDLPPSEVRYLTKYLEALARPLERLKVGLSPGTDVHEFAWDELAPFLDKDTRLVVCVEMEERDEDEDSEDSEDDRTEFTLRAQFPELEKRGMLDVRISRVWAFGG</sequence>
<dbReference type="AlphaFoldDB" id="A0AAD7DEV9"/>
<protein>
    <recommendedName>
        <fullName evidence="3">F-box domain-containing protein</fullName>
    </recommendedName>
</protein>
<comment type="caution">
    <text evidence="1">The sequence shown here is derived from an EMBL/GenBank/DDBJ whole genome shotgun (WGS) entry which is preliminary data.</text>
</comment>
<reference evidence="1" key="1">
    <citation type="submission" date="2023-03" db="EMBL/GenBank/DDBJ databases">
        <title>Massive genome expansion in bonnet fungi (Mycena s.s.) driven by repeated elements and novel gene families across ecological guilds.</title>
        <authorList>
            <consortium name="Lawrence Berkeley National Laboratory"/>
            <person name="Harder C.B."/>
            <person name="Miyauchi S."/>
            <person name="Viragh M."/>
            <person name="Kuo A."/>
            <person name="Thoen E."/>
            <person name="Andreopoulos B."/>
            <person name="Lu D."/>
            <person name="Skrede I."/>
            <person name="Drula E."/>
            <person name="Henrissat B."/>
            <person name="Morin E."/>
            <person name="Kohler A."/>
            <person name="Barry K."/>
            <person name="LaButti K."/>
            <person name="Morin E."/>
            <person name="Salamov A."/>
            <person name="Lipzen A."/>
            <person name="Mereny Z."/>
            <person name="Hegedus B."/>
            <person name="Baldrian P."/>
            <person name="Stursova M."/>
            <person name="Weitz H."/>
            <person name="Taylor A."/>
            <person name="Grigoriev I.V."/>
            <person name="Nagy L.G."/>
            <person name="Martin F."/>
            <person name="Kauserud H."/>
        </authorList>
    </citation>
    <scope>NUCLEOTIDE SEQUENCE</scope>
    <source>
        <strain evidence="1">CBHHK067</strain>
    </source>
</reference>
<name>A0AAD7DEV9_MYCRO</name>
<keyword evidence="2" id="KW-1185">Reference proteome</keyword>
<dbReference type="EMBL" id="JARKIE010000084">
    <property type="protein sequence ID" value="KAJ7687837.1"/>
    <property type="molecule type" value="Genomic_DNA"/>
</dbReference>
<organism evidence="1 2">
    <name type="scientific">Mycena rosella</name>
    <name type="common">Pink bonnet</name>
    <name type="synonym">Agaricus rosellus</name>
    <dbReference type="NCBI Taxonomy" id="1033263"/>
    <lineage>
        <taxon>Eukaryota</taxon>
        <taxon>Fungi</taxon>
        <taxon>Dikarya</taxon>
        <taxon>Basidiomycota</taxon>
        <taxon>Agaricomycotina</taxon>
        <taxon>Agaricomycetes</taxon>
        <taxon>Agaricomycetidae</taxon>
        <taxon>Agaricales</taxon>
        <taxon>Marasmiineae</taxon>
        <taxon>Mycenaceae</taxon>
        <taxon>Mycena</taxon>
    </lineage>
</organism>
<dbReference type="Proteomes" id="UP001221757">
    <property type="component" value="Unassembled WGS sequence"/>
</dbReference>
<evidence type="ECO:0008006" key="3">
    <source>
        <dbReference type="Google" id="ProtNLM"/>
    </source>
</evidence>
<dbReference type="SUPFAM" id="SSF52047">
    <property type="entry name" value="RNI-like"/>
    <property type="match status" value="1"/>
</dbReference>
<dbReference type="InterPro" id="IPR032675">
    <property type="entry name" value="LRR_dom_sf"/>
</dbReference>
<accession>A0AAD7DEV9</accession>
<proteinExistence type="predicted"/>
<evidence type="ECO:0000313" key="1">
    <source>
        <dbReference type="EMBL" id="KAJ7687837.1"/>
    </source>
</evidence>
<evidence type="ECO:0000313" key="2">
    <source>
        <dbReference type="Proteomes" id="UP001221757"/>
    </source>
</evidence>